<evidence type="ECO:0000313" key="5">
    <source>
        <dbReference type="Proteomes" id="UP000244928"/>
    </source>
</evidence>
<comment type="similarity">
    <text evidence="1">Belongs to the PspA/Vipp/IM30 family.</text>
</comment>
<evidence type="ECO:0000256" key="3">
    <source>
        <dbReference type="SAM" id="MobiDB-lite"/>
    </source>
</evidence>
<accession>A0A2S1RAF5</accession>
<protein>
    <recommendedName>
        <fullName evidence="6">PspA/IM30 family protein</fullName>
    </recommendedName>
</protein>
<dbReference type="RefSeq" id="WP_108848562.1">
    <property type="nucleotide sequence ID" value="NZ_CP015449.1"/>
</dbReference>
<gene>
    <name evidence="4" type="ORF">A6035_14625</name>
</gene>
<dbReference type="AlphaFoldDB" id="A0A2S1RAF5"/>
<feature type="region of interest" description="Disordered" evidence="3">
    <location>
        <begin position="224"/>
        <end position="320"/>
    </location>
</feature>
<evidence type="ECO:0000313" key="4">
    <source>
        <dbReference type="EMBL" id="AWH93211.1"/>
    </source>
</evidence>
<dbReference type="Proteomes" id="UP000244928">
    <property type="component" value="Chromosome"/>
</dbReference>
<sequence>MPNPFAKGWNYLKASLDKSVDDNADPKVLVHQAMNNARQQHESVSDQAAAVIGNAKQLEIAMGTKARQLDEVQGQIRQTLQVAEQARAEGDTARAQQFDDQAEQLAGRLVALEQDLENTRQLHGQAVQAAEQAKQAVKESEQRLRETLAQEDQLLLQATQAEMQHRSTESMASLQGAGGGNSPTFDEIRAKIEGRYTTALGKQELAEATGAPSTAQLDAAAFTRESEGKSKLEQIRASMGLASGSDAGADRQLTDGGGQAGASGGQAGASGEQPGQGDPADPAGAPEQADPEAPRNPDEATDQPGPEDLSGPTLPRDTRE</sequence>
<evidence type="ECO:0008006" key="6">
    <source>
        <dbReference type="Google" id="ProtNLM"/>
    </source>
</evidence>
<dbReference type="EMBL" id="CP015449">
    <property type="protein sequence ID" value="AWH93211.1"/>
    <property type="molecule type" value="Genomic_DNA"/>
</dbReference>
<keyword evidence="2" id="KW-0175">Coiled coil</keyword>
<organism evidence="4 5">
    <name type="scientific">Dietzia lutea</name>
    <dbReference type="NCBI Taxonomy" id="546160"/>
    <lineage>
        <taxon>Bacteria</taxon>
        <taxon>Bacillati</taxon>
        <taxon>Actinomycetota</taxon>
        <taxon>Actinomycetes</taxon>
        <taxon>Mycobacteriales</taxon>
        <taxon>Dietziaceae</taxon>
        <taxon>Dietzia</taxon>
    </lineage>
</organism>
<dbReference type="KEGG" id="dlu:A6035_14625"/>
<evidence type="ECO:0000256" key="2">
    <source>
        <dbReference type="SAM" id="Coils"/>
    </source>
</evidence>
<feature type="compositionally biased region" description="Basic and acidic residues" evidence="3">
    <location>
        <begin position="224"/>
        <end position="234"/>
    </location>
</feature>
<dbReference type="InterPro" id="IPR007157">
    <property type="entry name" value="PspA_VIPP1"/>
</dbReference>
<proteinExistence type="inferred from homology"/>
<feature type="coiled-coil region" evidence="2">
    <location>
        <begin position="69"/>
        <end position="157"/>
    </location>
</feature>
<dbReference type="Pfam" id="PF04012">
    <property type="entry name" value="PspA_IM30"/>
    <property type="match status" value="1"/>
</dbReference>
<feature type="region of interest" description="Disordered" evidence="3">
    <location>
        <begin position="161"/>
        <end position="185"/>
    </location>
</feature>
<feature type="compositionally biased region" description="Gly residues" evidence="3">
    <location>
        <begin position="255"/>
        <end position="268"/>
    </location>
</feature>
<reference evidence="4 5" key="1">
    <citation type="submission" date="2016-04" db="EMBL/GenBank/DDBJ databases">
        <title>Complete genome sequence of Dietzia lutea YIM 80766T, a strain isolated from desert soil in Egypt.</title>
        <authorList>
            <person name="Zhao J."/>
            <person name="Hu B."/>
            <person name="Geng S."/>
            <person name="Nie Y."/>
            <person name="Tang Y."/>
        </authorList>
    </citation>
    <scope>NUCLEOTIDE SEQUENCE [LARGE SCALE GENOMIC DNA]</scope>
    <source>
        <strain evidence="4 5">YIM 80766</strain>
    </source>
</reference>
<name>A0A2S1RAF5_9ACTN</name>
<keyword evidence="5" id="KW-1185">Reference proteome</keyword>
<evidence type="ECO:0000256" key="1">
    <source>
        <dbReference type="ARBA" id="ARBA00043985"/>
    </source>
</evidence>